<accession>A0AA48IDL6</accession>
<sequence>MFHSTWVSPQAATTFSFRADLDHGQWRTLERYILDYMLQEGLWPSQAARQCTDGNTSVTVHTGAEWSGRFEGDVCTLIYQVAGEIAHVPPHCATDDRISITYAR</sequence>
<dbReference type="KEGG" id="ccac:CcaHIS019_0204480"/>
<dbReference type="GeneID" id="85492957"/>
<name>A0AA48IDL6_9TREE</name>
<organism evidence="1 2">
    <name type="scientific">Cutaneotrichosporon cavernicola</name>
    <dbReference type="NCBI Taxonomy" id="279322"/>
    <lineage>
        <taxon>Eukaryota</taxon>
        <taxon>Fungi</taxon>
        <taxon>Dikarya</taxon>
        <taxon>Basidiomycota</taxon>
        <taxon>Agaricomycotina</taxon>
        <taxon>Tremellomycetes</taxon>
        <taxon>Trichosporonales</taxon>
        <taxon>Trichosporonaceae</taxon>
        <taxon>Cutaneotrichosporon</taxon>
    </lineage>
</organism>
<protein>
    <submittedName>
        <fullName evidence="1">Uncharacterized protein</fullName>
    </submittedName>
</protein>
<dbReference type="AlphaFoldDB" id="A0AA48IDL6"/>
<dbReference type="RefSeq" id="XP_060454352.1">
    <property type="nucleotide sequence ID" value="XM_060597461.1"/>
</dbReference>
<keyword evidence="2" id="KW-1185">Reference proteome</keyword>
<reference evidence="1" key="1">
    <citation type="journal article" date="2023" name="BMC Genomics">
        <title>Chromosome-level genome assemblies of Cutaneotrichosporon spp. (Trichosporonales, Basidiomycota) reveal imbalanced evolution between nucleotide sequences and chromosome synteny.</title>
        <authorList>
            <person name="Kobayashi Y."/>
            <person name="Kayamori A."/>
            <person name="Aoki K."/>
            <person name="Shiwa Y."/>
            <person name="Matsutani M."/>
            <person name="Fujita N."/>
            <person name="Sugita T."/>
            <person name="Iwasaki W."/>
            <person name="Tanaka N."/>
            <person name="Takashima M."/>
        </authorList>
    </citation>
    <scope>NUCLEOTIDE SEQUENCE</scope>
    <source>
        <strain evidence="1">HIS019</strain>
    </source>
</reference>
<evidence type="ECO:0000313" key="1">
    <source>
        <dbReference type="EMBL" id="BEI89086.1"/>
    </source>
</evidence>
<proteinExistence type="predicted"/>
<evidence type="ECO:0000313" key="2">
    <source>
        <dbReference type="Proteomes" id="UP001233271"/>
    </source>
</evidence>
<gene>
    <name evidence="1" type="ORF">CcaverHIS019_0204480</name>
</gene>
<dbReference type="EMBL" id="AP028213">
    <property type="protein sequence ID" value="BEI89086.1"/>
    <property type="molecule type" value="Genomic_DNA"/>
</dbReference>
<dbReference type="Proteomes" id="UP001233271">
    <property type="component" value="Chromosome 2"/>
</dbReference>